<comment type="caution">
    <text evidence="2">The sequence shown here is derived from an EMBL/GenBank/DDBJ whole genome shotgun (WGS) entry which is preliminary data.</text>
</comment>
<evidence type="ECO:0000256" key="1">
    <source>
        <dbReference type="SAM" id="MobiDB-lite"/>
    </source>
</evidence>
<organism evidence="2 3">
    <name type="scientific">Christensenella hongkongensis</name>
    <dbReference type="NCBI Taxonomy" id="270498"/>
    <lineage>
        <taxon>Bacteria</taxon>
        <taxon>Bacillati</taxon>
        <taxon>Bacillota</taxon>
        <taxon>Clostridia</taxon>
        <taxon>Christensenellales</taxon>
        <taxon>Christensenellaceae</taxon>
        <taxon>Christensenella</taxon>
    </lineage>
</organism>
<dbReference type="STRING" id="270498.CHK_2094"/>
<dbReference type="AlphaFoldDB" id="A0A0M2NGG1"/>
<reference evidence="2 3" key="1">
    <citation type="submission" date="2015-04" db="EMBL/GenBank/DDBJ databases">
        <title>Draft genome sequence of bacteremic isolate Catabacter hongkongensis type strain HKU16T.</title>
        <authorList>
            <person name="Lau S.K."/>
            <person name="Teng J.L."/>
            <person name="Huang Y."/>
            <person name="Curreem S.O."/>
            <person name="Tsui S.K."/>
            <person name="Woo P.C."/>
        </authorList>
    </citation>
    <scope>NUCLEOTIDE SEQUENCE [LARGE SCALE GENOMIC DNA]</scope>
    <source>
        <strain evidence="2 3">HKU16</strain>
    </source>
</reference>
<evidence type="ECO:0000313" key="3">
    <source>
        <dbReference type="Proteomes" id="UP000034076"/>
    </source>
</evidence>
<sequence length="39" mass="4374">MIGKNAGGETKRPQPGINEKRKGCNFWAGWRVLFVKVAE</sequence>
<dbReference type="Proteomes" id="UP000034076">
    <property type="component" value="Unassembled WGS sequence"/>
</dbReference>
<name>A0A0M2NGG1_9FIRM</name>
<evidence type="ECO:0000313" key="2">
    <source>
        <dbReference type="EMBL" id="KKI50031.1"/>
    </source>
</evidence>
<keyword evidence="3" id="KW-1185">Reference proteome</keyword>
<dbReference type="EMBL" id="LAYJ01000112">
    <property type="protein sequence ID" value="KKI50031.1"/>
    <property type="molecule type" value="Genomic_DNA"/>
</dbReference>
<gene>
    <name evidence="2" type="ORF">CHK_2094</name>
</gene>
<feature type="region of interest" description="Disordered" evidence="1">
    <location>
        <begin position="1"/>
        <end position="21"/>
    </location>
</feature>
<proteinExistence type="predicted"/>
<accession>A0A0M2NGG1</accession>
<protein>
    <submittedName>
        <fullName evidence="2">Uncharacterized protein</fullName>
    </submittedName>
</protein>